<dbReference type="InterPro" id="IPR013785">
    <property type="entry name" value="Aldolase_TIM"/>
</dbReference>
<dbReference type="AlphaFoldDB" id="A0A0D0RLW0"/>
<evidence type="ECO:0000313" key="5">
    <source>
        <dbReference type="EMBL" id="SUM30687.1"/>
    </source>
</evidence>
<dbReference type="Proteomes" id="UP000321057">
    <property type="component" value="Unassembled WGS sequence"/>
</dbReference>
<reference evidence="5 6" key="1">
    <citation type="submission" date="2018-06" db="EMBL/GenBank/DDBJ databases">
        <authorList>
            <consortium name="Pathogen Informatics"/>
            <person name="Doyle S."/>
        </authorList>
    </citation>
    <scope>NUCLEOTIDE SEQUENCE [LARGE SCALE GENOMIC DNA]</scope>
    <source>
        <strain evidence="5 6">NCTC12195</strain>
    </source>
</reference>
<dbReference type="GO" id="GO:0004789">
    <property type="term" value="F:thiamine-phosphate diphosphorylase activity"/>
    <property type="evidence" value="ECO:0007669"/>
    <property type="project" value="TreeGrafter"/>
</dbReference>
<dbReference type="GO" id="GO:0009228">
    <property type="term" value="P:thiamine biosynthetic process"/>
    <property type="evidence" value="ECO:0007669"/>
    <property type="project" value="UniProtKB-KW"/>
</dbReference>
<evidence type="ECO:0000256" key="2">
    <source>
        <dbReference type="ARBA" id="ARBA00022977"/>
    </source>
</evidence>
<evidence type="ECO:0000256" key="1">
    <source>
        <dbReference type="ARBA" id="ARBA00004948"/>
    </source>
</evidence>
<reference evidence="4 7" key="2">
    <citation type="submission" date="2019-07" db="EMBL/GenBank/DDBJ databases">
        <title>Whole genome shotgun sequence of Staphylococcus gallinarum NBRC 109767.</title>
        <authorList>
            <person name="Hosoyama A."/>
            <person name="Uohara A."/>
            <person name="Ohji S."/>
            <person name="Ichikawa N."/>
        </authorList>
    </citation>
    <scope>NUCLEOTIDE SEQUENCE [LARGE SCALE GENOMIC DNA]</scope>
    <source>
        <strain evidence="4 7">NBRC 109767</strain>
    </source>
</reference>
<dbReference type="Pfam" id="PF02581">
    <property type="entry name" value="TMP-TENI"/>
    <property type="match status" value="1"/>
</dbReference>
<evidence type="ECO:0000313" key="4">
    <source>
        <dbReference type="EMBL" id="GEQ06785.1"/>
    </source>
</evidence>
<evidence type="ECO:0000313" key="7">
    <source>
        <dbReference type="Proteomes" id="UP000321057"/>
    </source>
</evidence>
<proteinExistence type="predicted"/>
<name>A0A0D0RLW0_STAGA</name>
<dbReference type="InterPro" id="IPR022998">
    <property type="entry name" value="ThiamineP_synth_TenI"/>
</dbReference>
<evidence type="ECO:0000259" key="3">
    <source>
        <dbReference type="Pfam" id="PF02581"/>
    </source>
</evidence>
<dbReference type="SUPFAM" id="SSF51391">
    <property type="entry name" value="Thiamin phosphate synthase"/>
    <property type="match status" value="1"/>
</dbReference>
<organism evidence="5 6">
    <name type="scientific">Staphylococcus gallinarum</name>
    <dbReference type="NCBI Taxonomy" id="1293"/>
    <lineage>
        <taxon>Bacteria</taxon>
        <taxon>Bacillati</taxon>
        <taxon>Bacillota</taxon>
        <taxon>Bacilli</taxon>
        <taxon>Bacillales</taxon>
        <taxon>Staphylococcaceae</taxon>
        <taxon>Staphylococcus</taxon>
    </lineage>
</organism>
<keyword evidence="2" id="KW-0784">Thiamine biosynthesis</keyword>
<keyword evidence="7" id="KW-1185">Reference proteome</keyword>
<accession>A0A0D0RLW0</accession>
<sequence length="194" mass="22273">MFVAITADKYLARKDIMHYLAIEAHIDYLIVRTPMSSDELVDWINMLLQYQFPKEKVIIHENIDVLNRCALTAIHFKEYNNQDLFFKQRFPHIQVSKSTHHSRMVAEAAQRGLDFVLFSHIFETKSKPGIAPRTTDEINAALQYDIPVVALGGINHRTIAQLPNGFDGIAGISLFEKDNVAHLDQLKEVWHAYV</sequence>
<dbReference type="CDD" id="cd00564">
    <property type="entry name" value="TMP_TenI"/>
    <property type="match status" value="1"/>
</dbReference>
<dbReference type="GO" id="GO:0005737">
    <property type="term" value="C:cytoplasm"/>
    <property type="evidence" value="ECO:0007669"/>
    <property type="project" value="TreeGrafter"/>
</dbReference>
<protein>
    <submittedName>
        <fullName evidence="5">Thiamine monophosphate synthase</fullName>
    </submittedName>
</protein>
<dbReference type="RefSeq" id="WP_042739575.1">
    <property type="nucleotide sequence ID" value="NZ_BKAX01000011.1"/>
</dbReference>
<dbReference type="EMBL" id="UHDK01000001">
    <property type="protein sequence ID" value="SUM30687.1"/>
    <property type="molecule type" value="Genomic_DNA"/>
</dbReference>
<dbReference type="OrthoDB" id="9815348at2"/>
<feature type="domain" description="Thiamine phosphate synthase/TenI" evidence="3">
    <location>
        <begin position="21"/>
        <end position="173"/>
    </location>
</feature>
<dbReference type="STRING" id="1293.SH09_10365"/>
<comment type="pathway">
    <text evidence="1">Cofactor biosynthesis; thiamine diphosphate biosynthesis.</text>
</comment>
<dbReference type="Gene3D" id="3.20.20.70">
    <property type="entry name" value="Aldolase class I"/>
    <property type="match status" value="1"/>
</dbReference>
<dbReference type="EMBL" id="BKAX01000011">
    <property type="protein sequence ID" value="GEQ06785.1"/>
    <property type="molecule type" value="Genomic_DNA"/>
</dbReference>
<evidence type="ECO:0000313" key="6">
    <source>
        <dbReference type="Proteomes" id="UP000255277"/>
    </source>
</evidence>
<dbReference type="PANTHER" id="PTHR20857">
    <property type="entry name" value="THIAMINE-PHOSPHATE PYROPHOSPHORYLASE"/>
    <property type="match status" value="1"/>
</dbReference>
<dbReference type="Proteomes" id="UP000255277">
    <property type="component" value="Unassembled WGS sequence"/>
</dbReference>
<dbReference type="InterPro" id="IPR036206">
    <property type="entry name" value="ThiamineP_synth_sf"/>
</dbReference>
<gene>
    <name evidence="5" type="primary">tenI</name>
    <name evidence="5" type="ORF">NCTC12195_00086</name>
    <name evidence="4" type="ORF">SGA02_26130</name>
</gene>
<dbReference type="PANTHER" id="PTHR20857:SF22">
    <property type="entry name" value="THIAZOLE TAUTOMERASE"/>
    <property type="match status" value="1"/>
</dbReference>